<feature type="binding site" description="in other chain" evidence="11">
    <location>
        <begin position="241"/>
        <end position="242"/>
    </location>
    <ligand>
        <name>ATP</name>
        <dbReference type="ChEBI" id="CHEBI:30616"/>
        <note>ligand shared between two neighboring subunits</note>
    </ligand>
</feature>
<dbReference type="Gene3D" id="3.30.300.10">
    <property type="match status" value="3"/>
</dbReference>
<dbReference type="PROSITE" id="PS00376">
    <property type="entry name" value="ADOMET_SYNTHASE_1"/>
    <property type="match status" value="1"/>
</dbReference>
<dbReference type="EMBL" id="CP001699">
    <property type="protein sequence ID" value="ACU61153.1"/>
    <property type="molecule type" value="Genomic_DNA"/>
</dbReference>
<feature type="binding site" description="in other chain" evidence="11">
    <location>
        <position position="98"/>
    </location>
    <ligand>
        <name>L-methionine</name>
        <dbReference type="ChEBI" id="CHEBI:57844"/>
        <note>ligand shared between two neighboring subunits</note>
    </ligand>
</feature>
<feature type="binding site" description="in other chain" evidence="11">
    <location>
        <begin position="256"/>
        <end position="257"/>
    </location>
    <ligand>
        <name>ATP</name>
        <dbReference type="ChEBI" id="CHEBI:30616"/>
        <note>ligand shared between two neighboring subunits</note>
    </ligand>
</feature>
<comment type="subcellular location">
    <subcellularLocation>
        <location evidence="11 12">Cytoplasm</location>
    </subcellularLocation>
</comment>
<dbReference type="GO" id="GO:0005737">
    <property type="term" value="C:cytoplasm"/>
    <property type="evidence" value="ECO:0007669"/>
    <property type="project" value="UniProtKB-SubCell"/>
</dbReference>
<comment type="function">
    <text evidence="11">Catalyzes the formation of S-adenosylmethionine (AdoMet) from methionine and ATP. The overall synthetic reaction is composed of two sequential steps, AdoMet formation and the subsequent tripolyphosphate hydrolysis which occurs prior to release of AdoMet from the enzyme.</text>
</comment>
<evidence type="ECO:0000256" key="5">
    <source>
        <dbReference type="ARBA" id="ARBA00022679"/>
    </source>
</evidence>
<dbReference type="GO" id="GO:0004478">
    <property type="term" value="F:methionine adenosyltransferase activity"/>
    <property type="evidence" value="ECO:0007669"/>
    <property type="project" value="UniProtKB-UniRule"/>
</dbReference>
<dbReference type="InterPro" id="IPR022636">
    <property type="entry name" value="S-AdoMet_synthetase_sfam"/>
</dbReference>
<dbReference type="InterPro" id="IPR002133">
    <property type="entry name" value="S-AdoMet_synthetase"/>
</dbReference>
<evidence type="ECO:0000256" key="7">
    <source>
        <dbReference type="ARBA" id="ARBA00022741"/>
    </source>
</evidence>
<proteinExistence type="inferred from homology"/>
<dbReference type="InterPro" id="IPR022629">
    <property type="entry name" value="S-AdoMet_synt_central"/>
</dbReference>
<keyword evidence="3 11" id="KW-0963">Cytoplasm</keyword>
<evidence type="ECO:0000256" key="12">
    <source>
        <dbReference type="RuleBase" id="RU000542"/>
    </source>
</evidence>
<keyword evidence="7 11" id="KW-0547">Nucleotide-binding</keyword>
<evidence type="ECO:0000256" key="8">
    <source>
        <dbReference type="ARBA" id="ARBA00022840"/>
    </source>
</evidence>
<dbReference type="KEGG" id="cpi:Cpin_3691"/>
<dbReference type="GO" id="GO:0005524">
    <property type="term" value="F:ATP binding"/>
    <property type="evidence" value="ECO:0007669"/>
    <property type="project" value="UniProtKB-UniRule"/>
</dbReference>
<evidence type="ECO:0000259" key="16">
    <source>
        <dbReference type="Pfam" id="PF02773"/>
    </source>
</evidence>
<dbReference type="Proteomes" id="UP000002215">
    <property type="component" value="Chromosome"/>
</dbReference>
<dbReference type="GO" id="GO:0006730">
    <property type="term" value="P:one-carbon metabolic process"/>
    <property type="evidence" value="ECO:0007669"/>
    <property type="project" value="UniProtKB-KW"/>
</dbReference>
<feature type="binding site" evidence="11">
    <location>
        <position position="16"/>
    </location>
    <ligand>
        <name>Mg(2+)</name>
        <dbReference type="ChEBI" id="CHEBI:18420"/>
    </ligand>
</feature>
<comment type="pathway">
    <text evidence="1 11">Amino-acid biosynthesis; S-adenosyl-L-methionine biosynthesis; S-adenosyl-L-methionine from L-methionine: step 1/1.</text>
</comment>
<evidence type="ECO:0000256" key="11">
    <source>
        <dbReference type="HAMAP-Rule" id="MF_00086"/>
    </source>
</evidence>
<name>A0A979G5Q1_CHIPD</name>
<gene>
    <name evidence="11" type="primary">metK</name>
    <name evidence="17" type="ordered locus">Cpin_3691</name>
</gene>
<comment type="cofactor">
    <cofactor evidence="11">
        <name>K(+)</name>
        <dbReference type="ChEBI" id="CHEBI:29103"/>
    </cofactor>
    <text evidence="11">Binds 1 potassium ion per subunit.</text>
</comment>
<feature type="binding site" evidence="11">
    <location>
        <position position="250"/>
    </location>
    <ligand>
        <name>ATP</name>
        <dbReference type="ChEBI" id="CHEBI:30616"/>
        <note>ligand shared between two neighboring subunits</note>
    </ligand>
</feature>
<feature type="binding site" evidence="11">
    <location>
        <position position="250"/>
    </location>
    <ligand>
        <name>L-methionine</name>
        <dbReference type="ChEBI" id="CHEBI:57844"/>
        <note>ligand shared between two neighboring subunits</note>
    </ligand>
</feature>
<evidence type="ECO:0000256" key="3">
    <source>
        <dbReference type="ARBA" id="ARBA00022490"/>
    </source>
</evidence>
<reference evidence="18" key="1">
    <citation type="submission" date="2009-08" db="EMBL/GenBank/DDBJ databases">
        <title>The complete genome of Chitinophaga pinensis DSM 2588.</title>
        <authorList>
            <consortium name="US DOE Joint Genome Institute (JGI-PGF)"/>
            <person name="Lucas S."/>
            <person name="Copeland A."/>
            <person name="Lapidus A."/>
            <person name="Glavina del Rio T."/>
            <person name="Dalin E."/>
            <person name="Tice H."/>
            <person name="Bruce D."/>
            <person name="Goodwin L."/>
            <person name="Pitluck S."/>
            <person name="Kyrpides N."/>
            <person name="Mavromatis K."/>
            <person name="Ivanova N."/>
            <person name="Mikhailova N."/>
            <person name="Sims D."/>
            <person name="Meinche L."/>
            <person name="Brettin T."/>
            <person name="Detter J.C."/>
            <person name="Han C."/>
            <person name="Larimer F."/>
            <person name="Land M."/>
            <person name="Hauser L."/>
            <person name="Markowitz V."/>
            <person name="Cheng J.-F."/>
            <person name="Hugenholtz P."/>
            <person name="Woyke T."/>
            <person name="Wu D."/>
            <person name="Spring S."/>
            <person name="Klenk H.-P."/>
            <person name="Eisen J.A."/>
        </authorList>
    </citation>
    <scope>NUCLEOTIDE SEQUENCE [LARGE SCALE GENOMIC DNA]</scope>
    <source>
        <strain evidence="18">ATCC 43595 / DSM 2588 / LMG 13176 / NBRC 15968 / NCIMB 11800 / UQM 2034</strain>
    </source>
</reference>
<feature type="binding site" description="in other chain" evidence="11">
    <location>
        <position position="55"/>
    </location>
    <ligand>
        <name>L-methionine</name>
        <dbReference type="ChEBI" id="CHEBI:57844"/>
        <note>ligand shared between two neighboring subunits</note>
    </ligand>
</feature>
<evidence type="ECO:0000256" key="4">
    <source>
        <dbReference type="ARBA" id="ARBA00022563"/>
    </source>
</evidence>
<feature type="binding site" description="in other chain" evidence="11">
    <location>
        <position position="281"/>
    </location>
    <ligand>
        <name>L-methionine</name>
        <dbReference type="ChEBI" id="CHEBI:57844"/>
        <note>ligand shared between two neighboring subunits</note>
    </ligand>
</feature>
<keyword evidence="8 11" id="KW-0067">ATP-binding</keyword>
<comment type="similarity">
    <text evidence="2 11 13">Belongs to the AdoMet synthase family.</text>
</comment>
<dbReference type="PIRSF" id="PIRSF000497">
    <property type="entry name" value="MAT"/>
    <property type="match status" value="1"/>
</dbReference>
<feature type="domain" description="S-adenosylmethionine synthetase N-terminal" evidence="14">
    <location>
        <begin position="3"/>
        <end position="100"/>
    </location>
</feature>
<evidence type="ECO:0000256" key="9">
    <source>
        <dbReference type="ARBA" id="ARBA00022842"/>
    </source>
</evidence>
<feature type="domain" description="S-adenosylmethionine synthetase C-terminal" evidence="16">
    <location>
        <begin position="244"/>
        <end position="378"/>
    </location>
</feature>
<reference evidence="17 18" key="2">
    <citation type="journal article" date="2010" name="Stand. Genomic Sci.">
        <title>Complete genome sequence of Chitinophaga pinensis type strain (UQM 2034).</title>
        <authorList>
            <person name="Glavina Del Rio T."/>
            <person name="Abt B."/>
            <person name="Spring S."/>
            <person name="Lapidus A."/>
            <person name="Nolan M."/>
            <person name="Tice H."/>
            <person name="Copeland A."/>
            <person name="Cheng J.F."/>
            <person name="Chen F."/>
            <person name="Bruce D."/>
            <person name="Goodwin L."/>
            <person name="Pitluck S."/>
            <person name="Ivanova N."/>
            <person name="Mavromatis K."/>
            <person name="Mikhailova N."/>
            <person name="Pati A."/>
            <person name="Chen A."/>
            <person name="Palaniappan K."/>
            <person name="Land M."/>
            <person name="Hauser L."/>
            <person name="Chang Y.J."/>
            <person name="Jeffries C.D."/>
            <person name="Chain P."/>
            <person name="Saunders E."/>
            <person name="Detter J.C."/>
            <person name="Brettin T."/>
            <person name="Rohde M."/>
            <person name="Goker M."/>
            <person name="Bristow J."/>
            <person name="Eisen J.A."/>
            <person name="Markowitz V."/>
            <person name="Hugenholtz P."/>
            <person name="Kyrpides N.C."/>
            <person name="Klenk H.P."/>
            <person name="Lucas S."/>
        </authorList>
    </citation>
    <scope>NUCLEOTIDE SEQUENCE [LARGE SCALE GENOMIC DNA]</scope>
    <source>
        <strain evidence="18">ATCC 43595 / DSM 2588 / LMG 13176 / NBRC 15968 / NCIMB 11800 / UQM 2034</strain>
    </source>
</reference>
<dbReference type="InterPro" id="IPR022630">
    <property type="entry name" value="S-AdoMet_synt_C"/>
</dbReference>
<dbReference type="PROSITE" id="PS00377">
    <property type="entry name" value="ADOMET_SYNTHASE_2"/>
    <property type="match status" value="1"/>
</dbReference>
<evidence type="ECO:0000256" key="2">
    <source>
        <dbReference type="ARBA" id="ARBA00009685"/>
    </source>
</evidence>
<dbReference type="Pfam" id="PF02773">
    <property type="entry name" value="S-AdoMet_synt_C"/>
    <property type="match status" value="1"/>
</dbReference>
<dbReference type="Pfam" id="PF00438">
    <property type="entry name" value="S-AdoMet_synt_N"/>
    <property type="match status" value="1"/>
</dbReference>
<feature type="binding site" evidence="11">
    <location>
        <position position="277"/>
    </location>
    <ligand>
        <name>ATP</name>
        <dbReference type="ChEBI" id="CHEBI:30616"/>
        <note>ligand shared between two neighboring subunits</note>
    </ligand>
</feature>
<evidence type="ECO:0000259" key="14">
    <source>
        <dbReference type="Pfam" id="PF00438"/>
    </source>
</evidence>
<dbReference type="RefSeq" id="WP_012791326.1">
    <property type="nucleotide sequence ID" value="NC_013132.1"/>
</dbReference>
<comment type="catalytic activity">
    <reaction evidence="11">
        <text>L-methionine + ATP + H2O = S-adenosyl-L-methionine + phosphate + diphosphate</text>
        <dbReference type="Rhea" id="RHEA:21080"/>
        <dbReference type="ChEBI" id="CHEBI:15377"/>
        <dbReference type="ChEBI" id="CHEBI:30616"/>
        <dbReference type="ChEBI" id="CHEBI:33019"/>
        <dbReference type="ChEBI" id="CHEBI:43474"/>
        <dbReference type="ChEBI" id="CHEBI:57844"/>
        <dbReference type="ChEBI" id="CHEBI:59789"/>
        <dbReference type="EC" id="2.5.1.6"/>
    </reaction>
</comment>
<keyword evidence="10 11" id="KW-0630">Potassium</keyword>
<feature type="binding site" description="in other chain" evidence="11">
    <location>
        <position position="14"/>
    </location>
    <ligand>
        <name>ATP</name>
        <dbReference type="ChEBI" id="CHEBI:30616"/>
        <note>ligand shared between two neighboring subunits</note>
    </ligand>
</feature>
<dbReference type="SUPFAM" id="SSF55973">
    <property type="entry name" value="S-adenosylmethionine synthetase"/>
    <property type="match status" value="3"/>
</dbReference>
<dbReference type="HAMAP" id="MF_00086">
    <property type="entry name" value="S_AdoMet_synth1"/>
    <property type="match status" value="1"/>
</dbReference>
<evidence type="ECO:0000256" key="1">
    <source>
        <dbReference type="ARBA" id="ARBA00005224"/>
    </source>
</evidence>
<evidence type="ECO:0000259" key="15">
    <source>
        <dbReference type="Pfam" id="PF02772"/>
    </source>
</evidence>
<dbReference type="OrthoDB" id="9801686at2"/>
<dbReference type="PANTHER" id="PTHR11964">
    <property type="entry name" value="S-ADENOSYLMETHIONINE SYNTHETASE"/>
    <property type="match status" value="1"/>
</dbReference>
<organism evidence="17 18">
    <name type="scientific">Chitinophaga pinensis (strain ATCC 43595 / DSM 2588 / LMG 13176 / NBRC 15968 / NCIMB 11800 / UQM 2034)</name>
    <dbReference type="NCBI Taxonomy" id="485918"/>
    <lineage>
        <taxon>Bacteria</taxon>
        <taxon>Pseudomonadati</taxon>
        <taxon>Bacteroidota</taxon>
        <taxon>Chitinophagia</taxon>
        <taxon>Chitinophagales</taxon>
        <taxon>Chitinophagaceae</taxon>
        <taxon>Chitinophaga</taxon>
    </lineage>
</organism>
<dbReference type="CDD" id="cd18079">
    <property type="entry name" value="S-AdoMet_synt"/>
    <property type="match status" value="1"/>
</dbReference>
<sequence>MPYLFTSESVSEGHPDKVADQISDALIDHFLAYDATSKVACETLVTTGQVVLAGEVKSEAYLDVQEIAREVIRKIGYTKSEYMFEANSCGIFSAIHEQSPDINQGVERKNPEEQGAGDQGMMFGYATRETENYMPLALDLAHKLLIELAAVRRENKEIAYLRPDAKSQVTIEYSDDNKPVRIDTIVISTQHDDFDAEGTMLAKIKEDMINILIPRVKAQLKPELQALFNDQITYHINPTGKFVIGGPHGDTGLTGRKIIVDTYGGKGAHGGGAFSGKDPSKVDRSAAYATRHIAKNLVAAGLCDEVLVQVSYAIGVAKPCGLFIDTRGTAKVKMTDGEIARKVEEIFDLRPYAIEQRLKLRNPIYSDTAAYGHMGRDSKVVSKVFNKGKKNEKKVEVELFTWEKLDYVEKVKAAFGL</sequence>
<evidence type="ECO:0000256" key="6">
    <source>
        <dbReference type="ARBA" id="ARBA00022723"/>
    </source>
</evidence>
<dbReference type="EC" id="2.5.1.6" evidence="11"/>
<dbReference type="FunFam" id="3.30.300.10:FF:000020">
    <property type="entry name" value="S-adenosylmethionine synthase"/>
    <property type="match status" value="1"/>
</dbReference>
<evidence type="ECO:0000313" key="18">
    <source>
        <dbReference type="Proteomes" id="UP000002215"/>
    </source>
</evidence>
<keyword evidence="6 11" id="KW-0479">Metal-binding</keyword>
<dbReference type="GO" id="GO:0006556">
    <property type="term" value="P:S-adenosylmethionine biosynthetic process"/>
    <property type="evidence" value="ECO:0007669"/>
    <property type="project" value="UniProtKB-UniRule"/>
</dbReference>
<evidence type="ECO:0000313" key="17">
    <source>
        <dbReference type="EMBL" id="ACU61153.1"/>
    </source>
</evidence>
<dbReference type="GO" id="GO:0000287">
    <property type="term" value="F:magnesium ion binding"/>
    <property type="evidence" value="ECO:0007669"/>
    <property type="project" value="UniProtKB-UniRule"/>
</dbReference>
<protein>
    <recommendedName>
        <fullName evidence="11">S-adenosylmethionine synthase</fullName>
        <shortName evidence="11">AdoMet synthase</shortName>
        <ecNumber evidence="11">2.5.1.6</ecNumber>
    </recommendedName>
    <alternativeName>
        <fullName evidence="11">MAT</fullName>
    </alternativeName>
    <alternativeName>
        <fullName evidence="11">Methionine adenosyltransferase</fullName>
    </alternativeName>
</protein>
<feature type="region of interest" description="Flexible loop" evidence="11">
    <location>
        <begin position="98"/>
        <end position="108"/>
    </location>
</feature>
<dbReference type="NCBIfam" id="TIGR01034">
    <property type="entry name" value="metK"/>
    <property type="match status" value="1"/>
</dbReference>
<evidence type="ECO:0000256" key="10">
    <source>
        <dbReference type="ARBA" id="ARBA00022958"/>
    </source>
</evidence>
<dbReference type="AlphaFoldDB" id="A0A979G5Q1"/>
<feature type="binding site" description="in other chain" evidence="11">
    <location>
        <begin position="164"/>
        <end position="166"/>
    </location>
    <ligand>
        <name>ATP</name>
        <dbReference type="ChEBI" id="CHEBI:30616"/>
        <note>ligand shared between two neighboring subunits</note>
    </ligand>
</feature>
<dbReference type="Pfam" id="PF02772">
    <property type="entry name" value="S-AdoMet_synt_M"/>
    <property type="match status" value="1"/>
</dbReference>
<evidence type="ECO:0000256" key="13">
    <source>
        <dbReference type="RuleBase" id="RU004462"/>
    </source>
</evidence>
<accession>A0A979G5Q1</accession>
<dbReference type="InterPro" id="IPR022631">
    <property type="entry name" value="ADOMET_SYNTHASE_CS"/>
</dbReference>
<feature type="binding site" evidence="11">
    <location>
        <position position="273"/>
    </location>
    <ligand>
        <name>ATP</name>
        <dbReference type="ChEBI" id="CHEBI:30616"/>
        <note>ligand shared between two neighboring subunits</note>
    </ligand>
</feature>
<feature type="binding site" evidence="11">
    <location>
        <position position="42"/>
    </location>
    <ligand>
        <name>K(+)</name>
        <dbReference type="ChEBI" id="CHEBI:29103"/>
    </ligand>
</feature>
<keyword evidence="9 11" id="KW-0460">Magnesium</keyword>
<feature type="domain" description="S-adenosylmethionine synthetase central" evidence="15">
    <location>
        <begin position="113"/>
        <end position="242"/>
    </location>
</feature>
<dbReference type="InterPro" id="IPR022628">
    <property type="entry name" value="S-AdoMet_synt_N"/>
</dbReference>
<comment type="subunit">
    <text evidence="11">Homotetramer; dimer of dimers.</text>
</comment>
<keyword evidence="5 11" id="KW-0808">Transferase</keyword>
<keyword evidence="4 11" id="KW-0554">One-carbon metabolism</keyword>
<comment type="cofactor">
    <cofactor evidence="11">
        <name>Mg(2+)</name>
        <dbReference type="ChEBI" id="CHEBI:18420"/>
    </cofactor>
    <text evidence="11">Binds 2 divalent ions per subunit.</text>
</comment>